<dbReference type="Proteomes" id="UP000017429">
    <property type="component" value="Chromosome"/>
</dbReference>
<name>V2PX38_9BACT</name>
<gene>
    <name evidence="1" type="ORF">N508_000041</name>
</gene>
<organism evidence="1 2">
    <name type="scientific">Mucispirillum schaedleri ASF457</name>
    <dbReference type="NCBI Taxonomy" id="1379858"/>
    <lineage>
        <taxon>Bacteria</taxon>
        <taxon>Pseudomonadati</taxon>
        <taxon>Deferribacterota</taxon>
        <taxon>Deferribacteres</taxon>
        <taxon>Deferribacterales</taxon>
        <taxon>Mucispirillaceae</taxon>
        <taxon>Mucispirillum</taxon>
    </lineage>
</organism>
<accession>V2PX38</accession>
<keyword evidence="2" id="KW-1185">Reference proteome</keyword>
<sequence length="130" mass="14455">MYSQAQLESFFGSNYDASTLPIAFTHNGIMAIIPFLVIIGLMFIIIHYQNNKQARKELLTVVSTASNIINTDSTPNQIVSNAVNISEILDIEEYAEQSFYSAENVTAIDINTMNDTAIQSLIYALENNVK</sequence>
<reference evidence="1" key="2">
    <citation type="submission" date="2022-05" db="EMBL/GenBank/DDBJ databases">
        <authorList>
            <person name="Proctor A.L."/>
            <person name="Phillips G.J."/>
            <person name="Wannemuehler M.J."/>
        </authorList>
    </citation>
    <scope>NUCLEOTIDE SEQUENCE</scope>
    <source>
        <strain evidence="1">ASF457</strain>
    </source>
</reference>
<evidence type="ECO:0000313" key="1">
    <source>
        <dbReference type="EMBL" id="USF22988.1"/>
    </source>
</evidence>
<proteinExistence type="predicted"/>
<dbReference type="KEGG" id="msch:N508_000041"/>
<dbReference type="EMBL" id="CP097562">
    <property type="protein sequence ID" value="USF22988.1"/>
    <property type="molecule type" value="Genomic_DNA"/>
</dbReference>
<evidence type="ECO:0000313" key="2">
    <source>
        <dbReference type="Proteomes" id="UP000017429"/>
    </source>
</evidence>
<dbReference type="AlphaFoldDB" id="V2PX38"/>
<dbReference type="RefSeq" id="WP_023276765.1">
    <property type="nucleotide sequence ID" value="NZ_CP097562.1"/>
</dbReference>
<protein>
    <submittedName>
        <fullName evidence="1">Uncharacterized protein</fullName>
    </submittedName>
</protein>
<reference evidence="1" key="1">
    <citation type="journal article" date="2014" name="Genome Announc.">
        <title>Draft genome sequences of the altered schaedler flora, a defined bacterial community from gnotobiotic mice.</title>
        <authorList>
            <person name="Wannemuehler M.J."/>
            <person name="Overstreet A.M."/>
            <person name="Ward D.V."/>
            <person name="Phillips G.J."/>
        </authorList>
    </citation>
    <scope>NUCLEOTIDE SEQUENCE</scope>
    <source>
        <strain evidence="1">ASF457</strain>
    </source>
</reference>
<reference evidence="1" key="3">
    <citation type="submission" date="2022-06" db="EMBL/GenBank/DDBJ databases">
        <title>Resources to Facilitate Use of the Altered Schaedler Flora (ASF) Mouse Model to Study Microbiome Function.</title>
        <authorList>
            <person name="Proctor A."/>
            <person name="Parvinroo S."/>
            <person name="Richie T."/>
            <person name="Jia X."/>
            <person name="Lee S.T.M."/>
            <person name="Karp P.D."/>
            <person name="Paley S."/>
            <person name="Kostic A.D."/>
            <person name="Pierre J.F."/>
            <person name="Wannemuehler M.J."/>
            <person name="Phillips G.J."/>
        </authorList>
    </citation>
    <scope>NUCLEOTIDE SEQUENCE</scope>
    <source>
        <strain evidence="1">ASF457</strain>
    </source>
</reference>